<dbReference type="Gene3D" id="2.40.10.240">
    <property type="entry name" value="QueA-like"/>
    <property type="match status" value="1"/>
</dbReference>
<dbReference type="GO" id="GO:0008616">
    <property type="term" value="P:tRNA queuosine(34) biosynthetic process"/>
    <property type="evidence" value="ECO:0007669"/>
    <property type="project" value="UniProtKB-KW"/>
</dbReference>
<organism evidence="5 6">
    <name type="scientific">Sphaerisporangium melleum</name>
    <dbReference type="NCBI Taxonomy" id="321316"/>
    <lineage>
        <taxon>Bacteria</taxon>
        <taxon>Bacillati</taxon>
        <taxon>Actinomycetota</taxon>
        <taxon>Actinomycetes</taxon>
        <taxon>Streptosporangiales</taxon>
        <taxon>Streptosporangiaceae</taxon>
        <taxon>Sphaerisporangium</taxon>
    </lineage>
</organism>
<dbReference type="InterPro" id="IPR042118">
    <property type="entry name" value="QueA_dom1"/>
</dbReference>
<evidence type="ECO:0000313" key="6">
    <source>
        <dbReference type="Proteomes" id="UP000645217"/>
    </source>
</evidence>
<dbReference type="EMBL" id="BMNT01000026">
    <property type="protein sequence ID" value="GGK98898.1"/>
    <property type="molecule type" value="Genomic_DNA"/>
</dbReference>
<name>A0A917RBQ2_9ACTN</name>
<reference evidence="5" key="2">
    <citation type="submission" date="2020-09" db="EMBL/GenBank/DDBJ databases">
        <authorList>
            <person name="Sun Q."/>
            <person name="Ohkuma M."/>
        </authorList>
    </citation>
    <scope>NUCLEOTIDE SEQUENCE</scope>
    <source>
        <strain evidence="5">JCM 13064</strain>
    </source>
</reference>
<evidence type="ECO:0000256" key="2">
    <source>
        <dbReference type="ARBA" id="ARBA00022679"/>
    </source>
</evidence>
<comment type="caution">
    <text evidence="5">The sequence shown here is derived from an EMBL/GenBank/DDBJ whole genome shotgun (WGS) entry which is preliminary data.</text>
</comment>
<keyword evidence="6" id="KW-1185">Reference proteome</keyword>
<evidence type="ECO:0000256" key="1">
    <source>
        <dbReference type="ARBA" id="ARBA00022490"/>
    </source>
</evidence>
<dbReference type="AlphaFoldDB" id="A0A917RBQ2"/>
<evidence type="ECO:0000313" key="5">
    <source>
        <dbReference type="EMBL" id="GGK98898.1"/>
    </source>
</evidence>
<proteinExistence type="predicted"/>
<sequence>MIAFDLPAVREAHEPPEARGLARDDVRLMVSATGTGAISHHAFTDLPSLLRAGDVLVVNDSATLPAAVALDRLAVHFSTEREDGSWLVELRRRTEGTTRPYSGGEPGEWLPLPGGATLRLLERETPRLWRARLDRDVPAYLSAYGAPIRYSYVGGEWPLSSYQTVFALRPGSAEMPSAGRPFSHRLVTALAARGIVIAPITLHTGVASPEKDEPPYPERFAVPEPTARLVGQAAGRVIAVGTTVVRALETAVGDDGVVRAAEGWTSRVVTPADGVRAVDGLITGLHEPRSSHLMMLSAIAGTDLLARSYEEALHEGYLWHEFGDLHMII</sequence>
<dbReference type="PANTHER" id="PTHR30307:SF0">
    <property type="entry name" value="S-ADENOSYLMETHIONINE:TRNA RIBOSYLTRANSFERASE-ISOMERASE"/>
    <property type="match status" value="1"/>
</dbReference>
<keyword evidence="3" id="KW-0949">S-adenosyl-L-methionine</keyword>
<accession>A0A917RBQ2</accession>
<keyword evidence="4" id="KW-0671">Queuosine biosynthesis</keyword>
<dbReference type="Proteomes" id="UP000645217">
    <property type="component" value="Unassembled WGS sequence"/>
</dbReference>
<dbReference type="Gene3D" id="3.40.1780.10">
    <property type="entry name" value="QueA-like"/>
    <property type="match status" value="1"/>
</dbReference>
<protein>
    <submittedName>
        <fullName evidence="5">S-adenosylmethionine:tRNA ribosyltransferase-isomerase</fullName>
    </submittedName>
</protein>
<dbReference type="InterPro" id="IPR036100">
    <property type="entry name" value="QueA_sf"/>
</dbReference>
<keyword evidence="2" id="KW-0808">Transferase</keyword>
<dbReference type="PANTHER" id="PTHR30307">
    <property type="entry name" value="S-ADENOSYLMETHIONINE:TRNA RIBOSYLTRANSFERASE-ISOMERASE"/>
    <property type="match status" value="1"/>
</dbReference>
<dbReference type="GO" id="GO:0051075">
    <property type="term" value="F:S-adenosylmethionine:tRNA ribosyltransferase-isomerase activity"/>
    <property type="evidence" value="ECO:0007669"/>
    <property type="project" value="TreeGrafter"/>
</dbReference>
<gene>
    <name evidence="5" type="ORF">GCM10007964_46270</name>
</gene>
<dbReference type="InterPro" id="IPR003699">
    <property type="entry name" value="QueA"/>
</dbReference>
<dbReference type="InterPro" id="IPR042119">
    <property type="entry name" value="QueA_dom2"/>
</dbReference>
<evidence type="ECO:0000256" key="4">
    <source>
        <dbReference type="ARBA" id="ARBA00022785"/>
    </source>
</evidence>
<dbReference type="RefSeq" id="WP_189165126.1">
    <property type="nucleotide sequence ID" value="NZ_BMNT01000026.1"/>
</dbReference>
<evidence type="ECO:0000256" key="3">
    <source>
        <dbReference type="ARBA" id="ARBA00022691"/>
    </source>
</evidence>
<dbReference type="SUPFAM" id="SSF111337">
    <property type="entry name" value="QueA-like"/>
    <property type="match status" value="1"/>
</dbReference>
<dbReference type="Pfam" id="PF02547">
    <property type="entry name" value="Queuosine_synth"/>
    <property type="match status" value="1"/>
</dbReference>
<reference evidence="5" key="1">
    <citation type="journal article" date="2014" name="Int. J. Syst. Evol. Microbiol.">
        <title>Complete genome sequence of Corynebacterium casei LMG S-19264T (=DSM 44701T), isolated from a smear-ripened cheese.</title>
        <authorList>
            <consortium name="US DOE Joint Genome Institute (JGI-PGF)"/>
            <person name="Walter F."/>
            <person name="Albersmeier A."/>
            <person name="Kalinowski J."/>
            <person name="Ruckert C."/>
        </authorList>
    </citation>
    <scope>NUCLEOTIDE SEQUENCE</scope>
    <source>
        <strain evidence="5">JCM 13064</strain>
    </source>
</reference>
<keyword evidence="1" id="KW-0963">Cytoplasm</keyword>